<evidence type="ECO:0000313" key="8">
    <source>
        <dbReference type="EMBL" id="EMI56134.1"/>
    </source>
</evidence>
<evidence type="ECO:0000256" key="4">
    <source>
        <dbReference type="ARBA" id="ARBA00023163"/>
    </source>
</evidence>
<dbReference type="InterPro" id="IPR013324">
    <property type="entry name" value="RNA_pol_sigma_r3/r4-like"/>
</dbReference>
<protein>
    <submittedName>
        <fullName evidence="8">ECF subfamily RNA polymerase sigma-24 factor</fullName>
    </submittedName>
</protein>
<dbReference type="InterPro" id="IPR007627">
    <property type="entry name" value="RNA_pol_sigma70_r2"/>
</dbReference>
<feature type="domain" description="RNA polymerase sigma-70 region 2" evidence="6">
    <location>
        <begin position="22"/>
        <end position="88"/>
    </location>
</feature>
<proteinExistence type="inferred from homology"/>
<dbReference type="NCBIfam" id="TIGR02937">
    <property type="entry name" value="sigma70-ECF"/>
    <property type="match status" value="1"/>
</dbReference>
<keyword evidence="9" id="KW-1185">Reference proteome</keyword>
<keyword evidence="4" id="KW-0804">Transcription</keyword>
<dbReference type="InterPro" id="IPR039425">
    <property type="entry name" value="RNA_pol_sigma-70-like"/>
</dbReference>
<evidence type="ECO:0000256" key="1">
    <source>
        <dbReference type="ARBA" id="ARBA00010641"/>
    </source>
</evidence>
<dbReference type="SUPFAM" id="SSF88659">
    <property type="entry name" value="Sigma3 and sigma4 domains of RNA polymerase sigma factors"/>
    <property type="match status" value="1"/>
</dbReference>
<organism evidence="8 9">
    <name type="scientific">Rhodopirellula sallentina SM41</name>
    <dbReference type="NCBI Taxonomy" id="1263870"/>
    <lineage>
        <taxon>Bacteria</taxon>
        <taxon>Pseudomonadati</taxon>
        <taxon>Planctomycetota</taxon>
        <taxon>Planctomycetia</taxon>
        <taxon>Pirellulales</taxon>
        <taxon>Pirellulaceae</taxon>
        <taxon>Rhodopirellula</taxon>
    </lineage>
</organism>
<dbReference type="GO" id="GO:0003677">
    <property type="term" value="F:DNA binding"/>
    <property type="evidence" value="ECO:0007669"/>
    <property type="project" value="InterPro"/>
</dbReference>
<dbReference type="Gene3D" id="1.10.1740.10">
    <property type="match status" value="1"/>
</dbReference>
<dbReference type="Pfam" id="PF04542">
    <property type="entry name" value="Sigma70_r2"/>
    <property type="match status" value="1"/>
</dbReference>
<dbReference type="Gene3D" id="1.10.10.10">
    <property type="entry name" value="Winged helix-like DNA-binding domain superfamily/Winged helix DNA-binding domain"/>
    <property type="match status" value="1"/>
</dbReference>
<feature type="compositionally biased region" description="Polar residues" evidence="5">
    <location>
        <begin position="183"/>
        <end position="195"/>
    </location>
</feature>
<dbReference type="InterPro" id="IPR014284">
    <property type="entry name" value="RNA_pol_sigma-70_dom"/>
</dbReference>
<keyword evidence="3" id="KW-0731">Sigma factor</keyword>
<comment type="similarity">
    <text evidence="1">Belongs to the sigma-70 factor family. ECF subfamily.</text>
</comment>
<dbReference type="RefSeq" id="WP_008678156.1">
    <property type="nucleotide sequence ID" value="NZ_ANOH01000169.1"/>
</dbReference>
<gene>
    <name evidence="8" type="ORF">RSSM_02469</name>
</gene>
<reference evidence="8 9" key="1">
    <citation type="journal article" date="2013" name="Mar. Genomics">
        <title>Expression of sulfatases in Rhodopirellula baltica and the diversity of sulfatases in the genus Rhodopirellula.</title>
        <authorList>
            <person name="Wegner C.E."/>
            <person name="Richter-Heitmann T."/>
            <person name="Klindworth A."/>
            <person name="Klockow C."/>
            <person name="Richter M."/>
            <person name="Achstetter T."/>
            <person name="Glockner F.O."/>
            <person name="Harder J."/>
        </authorList>
    </citation>
    <scope>NUCLEOTIDE SEQUENCE [LARGE SCALE GENOMIC DNA]</scope>
    <source>
        <strain evidence="8 9">SM41</strain>
    </source>
</reference>
<dbReference type="Pfam" id="PF08281">
    <property type="entry name" value="Sigma70_r4_2"/>
    <property type="match status" value="1"/>
</dbReference>
<evidence type="ECO:0000259" key="6">
    <source>
        <dbReference type="Pfam" id="PF04542"/>
    </source>
</evidence>
<evidence type="ECO:0000256" key="3">
    <source>
        <dbReference type="ARBA" id="ARBA00023082"/>
    </source>
</evidence>
<dbReference type="PATRIC" id="fig|1263870.3.peg.2626"/>
<keyword evidence="2" id="KW-0805">Transcription regulation</keyword>
<accession>M5U4D3</accession>
<dbReference type="Proteomes" id="UP000011885">
    <property type="component" value="Unassembled WGS sequence"/>
</dbReference>
<dbReference type="InterPro" id="IPR013249">
    <property type="entry name" value="RNA_pol_sigma70_r4_t2"/>
</dbReference>
<dbReference type="InterPro" id="IPR036388">
    <property type="entry name" value="WH-like_DNA-bd_sf"/>
</dbReference>
<evidence type="ECO:0000259" key="7">
    <source>
        <dbReference type="Pfam" id="PF08281"/>
    </source>
</evidence>
<evidence type="ECO:0000256" key="5">
    <source>
        <dbReference type="SAM" id="MobiDB-lite"/>
    </source>
</evidence>
<evidence type="ECO:0000256" key="2">
    <source>
        <dbReference type="ARBA" id="ARBA00023015"/>
    </source>
</evidence>
<dbReference type="SUPFAM" id="SSF88946">
    <property type="entry name" value="Sigma2 domain of RNA polymerase sigma factors"/>
    <property type="match status" value="1"/>
</dbReference>
<evidence type="ECO:0000313" key="9">
    <source>
        <dbReference type="Proteomes" id="UP000011885"/>
    </source>
</evidence>
<dbReference type="InterPro" id="IPR013325">
    <property type="entry name" value="RNA_pol_sigma_r2"/>
</dbReference>
<feature type="region of interest" description="Disordered" evidence="5">
    <location>
        <begin position="181"/>
        <end position="201"/>
    </location>
</feature>
<dbReference type="GO" id="GO:0006352">
    <property type="term" value="P:DNA-templated transcription initiation"/>
    <property type="evidence" value="ECO:0007669"/>
    <property type="project" value="InterPro"/>
</dbReference>
<dbReference type="PANTHER" id="PTHR43133">
    <property type="entry name" value="RNA POLYMERASE ECF-TYPE SIGMA FACTO"/>
    <property type="match status" value="1"/>
</dbReference>
<dbReference type="PANTHER" id="PTHR43133:SF51">
    <property type="entry name" value="RNA POLYMERASE SIGMA FACTOR"/>
    <property type="match status" value="1"/>
</dbReference>
<comment type="caution">
    <text evidence="8">The sequence shown here is derived from an EMBL/GenBank/DDBJ whole genome shotgun (WGS) entry which is preliminary data.</text>
</comment>
<dbReference type="AlphaFoldDB" id="M5U4D3"/>
<dbReference type="GO" id="GO:0016987">
    <property type="term" value="F:sigma factor activity"/>
    <property type="evidence" value="ECO:0007669"/>
    <property type="project" value="UniProtKB-KW"/>
</dbReference>
<dbReference type="CDD" id="cd06171">
    <property type="entry name" value="Sigma70_r4"/>
    <property type="match status" value="1"/>
</dbReference>
<sequence length="201" mass="22897">MTSSQRISRAQDGSREAFDELYAWLLPSVYTFAWSQVNDRSAAEEITSETFMTLVAKLDELPSNDVAVLAWSRVVVRNKSVDWVRRRQLQRRATVAMAQSGTRIDEKDSSNPIQLIETQEQRHLVHQILENLAAEYRQVIELRYLDDLSNEQIAEAIGLSASATNSLLYRARKSFRHEHQRLTNDQDATVPQNVLDSGGHA</sequence>
<name>M5U4D3_9BACT</name>
<dbReference type="EMBL" id="ANOH01000169">
    <property type="protein sequence ID" value="EMI56134.1"/>
    <property type="molecule type" value="Genomic_DNA"/>
</dbReference>
<feature type="domain" description="RNA polymerase sigma factor 70 region 4 type 2" evidence="7">
    <location>
        <begin position="124"/>
        <end position="173"/>
    </location>
</feature>